<name>A0A0S4LL45_9BACT</name>
<sequence>MGREEIALGVYLLQTAGDRRGLIAVVHRIGTSLSGEWFFQLRYLSRPAGRRNRRGSEWSVNLRETDLAHFDLIGPWISAQVLLASSPPFAKLKKEPTLLTWRRGTSHPDQLRMFDGC</sequence>
<evidence type="ECO:0000313" key="1">
    <source>
        <dbReference type="EMBL" id="CUS36708.1"/>
    </source>
</evidence>
<organism evidence="1 2">
    <name type="scientific">Candidatus Nitrospira nitrificans</name>
    <dbReference type="NCBI Taxonomy" id="1742973"/>
    <lineage>
        <taxon>Bacteria</taxon>
        <taxon>Pseudomonadati</taxon>
        <taxon>Nitrospirota</taxon>
        <taxon>Nitrospiria</taxon>
        <taxon>Nitrospirales</taxon>
        <taxon>Nitrospiraceae</taxon>
        <taxon>Nitrospira</taxon>
    </lineage>
</organism>
<keyword evidence="2" id="KW-1185">Reference proteome</keyword>
<proteinExistence type="predicted"/>
<dbReference type="AlphaFoldDB" id="A0A0S4LL45"/>
<dbReference type="EMBL" id="CZPZ01000018">
    <property type="protein sequence ID" value="CUS36708.1"/>
    <property type="molecule type" value="Genomic_DNA"/>
</dbReference>
<accession>A0A0S4LL45</accession>
<dbReference type="Proteomes" id="UP000198736">
    <property type="component" value="Unassembled WGS sequence"/>
</dbReference>
<protein>
    <submittedName>
        <fullName evidence="1">Uncharacterized protein</fullName>
    </submittedName>
</protein>
<evidence type="ECO:0000313" key="2">
    <source>
        <dbReference type="Proteomes" id="UP000198736"/>
    </source>
</evidence>
<gene>
    <name evidence="1" type="ORF">COMA2_250041</name>
</gene>
<reference evidence="2" key="1">
    <citation type="submission" date="2015-10" db="EMBL/GenBank/DDBJ databases">
        <authorList>
            <person name="Luecker S."/>
            <person name="Luecker S."/>
        </authorList>
    </citation>
    <scope>NUCLEOTIDE SEQUENCE [LARGE SCALE GENOMIC DNA]</scope>
</reference>